<evidence type="ECO:0000256" key="1">
    <source>
        <dbReference type="SAM" id="Phobius"/>
    </source>
</evidence>
<dbReference type="eggNOG" id="COG2211">
    <property type="taxonomic scope" value="Bacteria"/>
</dbReference>
<feature type="transmembrane region" description="Helical" evidence="1">
    <location>
        <begin position="21"/>
        <end position="43"/>
    </location>
</feature>
<dbReference type="SUPFAM" id="SSF103473">
    <property type="entry name" value="MFS general substrate transporter"/>
    <property type="match status" value="1"/>
</dbReference>
<keyword evidence="1" id="KW-0472">Membrane</keyword>
<dbReference type="InterPro" id="IPR036259">
    <property type="entry name" value="MFS_trans_sf"/>
</dbReference>
<dbReference type="Gene3D" id="1.20.1250.20">
    <property type="entry name" value="MFS general substrate transporter like domains"/>
    <property type="match status" value="1"/>
</dbReference>
<dbReference type="AlphaFoldDB" id="I3X171"/>
<gene>
    <name evidence="2" type="ORF">USDA257_c10360</name>
</gene>
<evidence type="ECO:0000313" key="2">
    <source>
        <dbReference type="EMBL" id="AFL49627.1"/>
    </source>
</evidence>
<dbReference type="Proteomes" id="UP000006180">
    <property type="component" value="Chromosome"/>
</dbReference>
<feature type="transmembrane region" description="Helical" evidence="1">
    <location>
        <begin position="83"/>
        <end position="104"/>
    </location>
</feature>
<dbReference type="HOGENOM" id="CLU_1824031_0_0_5"/>
<dbReference type="PATRIC" id="fig|1185652.3.peg.1077"/>
<keyword evidence="1" id="KW-1133">Transmembrane helix</keyword>
<protein>
    <submittedName>
        <fullName evidence="2">Major facilitator superfamily MFS_1</fullName>
    </submittedName>
</protein>
<dbReference type="EMBL" id="CP003563">
    <property type="protein sequence ID" value="AFL49627.1"/>
    <property type="molecule type" value="Genomic_DNA"/>
</dbReference>
<dbReference type="STRING" id="1185652.USDA257_c10360"/>
<sequence length="141" mass="14557">MSSSPLIAMRNPVIRASMLASHVDALALGTTVYVVYMVLLGFSDRPWQVYALTLVSGFGAAALISIPITYLQDLIADRPGLGSSLIAVNIFLGGALSAGLFAIGTRFSDYSGTALLGAAAGLLGLVLVLMLDGKRARTSAP</sequence>
<keyword evidence="1" id="KW-0812">Transmembrane</keyword>
<dbReference type="KEGG" id="sfd:USDA257_c10360"/>
<proteinExistence type="predicted"/>
<evidence type="ECO:0000313" key="3">
    <source>
        <dbReference type="Proteomes" id="UP000006180"/>
    </source>
</evidence>
<name>I3X171_SINF2</name>
<accession>I3X171</accession>
<feature type="transmembrane region" description="Helical" evidence="1">
    <location>
        <begin position="49"/>
        <end position="71"/>
    </location>
</feature>
<organism evidence="2 3">
    <name type="scientific">Sinorhizobium fredii (strain USDA 257)</name>
    <dbReference type="NCBI Taxonomy" id="1185652"/>
    <lineage>
        <taxon>Bacteria</taxon>
        <taxon>Pseudomonadati</taxon>
        <taxon>Pseudomonadota</taxon>
        <taxon>Alphaproteobacteria</taxon>
        <taxon>Hyphomicrobiales</taxon>
        <taxon>Rhizobiaceae</taxon>
        <taxon>Sinorhizobium/Ensifer group</taxon>
        <taxon>Sinorhizobium</taxon>
    </lineage>
</organism>
<feature type="transmembrane region" description="Helical" evidence="1">
    <location>
        <begin position="110"/>
        <end position="131"/>
    </location>
</feature>
<reference evidence="2 3" key="1">
    <citation type="journal article" date="2012" name="J. Bacteriol.">
        <title>Complete genome sequence of the broad-host-range strain Sinorhizobium fredii USDA257.</title>
        <authorList>
            <person name="Schuldes J."/>
            <person name="Rodriguez Orbegoso M."/>
            <person name="Schmeisser C."/>
            <person name="Krishnan H.B."/>
            <person name="Daniel R."/>
            <person name="Streit W.R."/>
        </authorList>
    </citation>
    <scope>NUCLEOTIDE SEQUENCE [LARGE SCALE GENOMIC DNA]</scope>
    <source>
        <strain evidence="2 3">USDA 257</strain>
    </source>
</reference>